<dbReference type="InterPro" id="IPR005498">
    <property type="entry name" value="T4SS_VirB10/TraB/TrbI"/>
</dbReference>
<keyword evidence="8" id="KW-0614">Plasmid</keyword>
<comment type="subcellular location">
    <subcellularLocation>
        <location evidence="1">Membrane</location>
        <topology evidence="1">Single-pass membrane protein</topology>
    </subcellularLocation>
</comment>
<keyword evidence="4 7" id="KW-1133">Transmembrane helix</keyword>
<dbReference type="Gene3D" id="2.40.128.260">
    <property type="entry name" value="Type IV secretion system, VirB10/TraB/TrbI"/>
    <property type="match status" value="1"/>
</dbReference>
<evidence type="ECO:0000313" key="9">
    <source>
        <dbReference type="Proteomes" id="UP001319874"/>
    </source>
</evidence>
<keyword evidence="9" id="KW-1185">Reference proteome</keyword>
<protein>
    <recommendedName>
        <fullName evidence="10">Conjugal transfer protein TraI</fullName>
    </recommendedName>
</protein>
<gene>
    <name evidence="8" type="ORF">PTKU64_92340</name>
</gene>
<reference evidence="8 9" key="1">
    <citation type="journal article" date="2022" name="Front. Microbiol.">
        <title>Identification and characterization of a novel class of self-sufficient cytochrome P450 hydroxylase involved in cyclohexanecarboxylate degradation in Paraburkholderia terrae strain KU-64.</title>
        <authorList>
            <person name="Yamamoto T."/>
            <person name="Hasegawa Y."/>
            <person name="Iwaki H."/>
        </authorList>
    </citation>
    <scope>NUCLEOTIDE SEQUENCE [LARGE SCALE GENOMIC DNA]</scope>
    <source>
        <strain evidence="8 9">KU-64</strain>
    </source>
</reference>
<evidence type="ECO:0000256" key="7">
    <source>
        <dbReference type="SAM" id="Phobius"/>
    </source>
</evidence>
<dbReference type="Proteomes" id="UP001319874">
    <property type="component" value="Plasmid pPT365"/>
</dbReference>
<sequence length="431" mass="45208">MASQNGQSDNDRATIVKGKSPRNVLISAGVVMAVVIGALGFYYQVKEGNKADEEAKLQKKAKQAEIVDKSNNTQDLNKTIDDQMADARRQAASAARAAAAPRAQAGSSSGATPMLSADTFMGDQHTQQIKAEADTDAVFASPIFRAGLKVKDTAPQQTPQVPGILTPAQVAAQQAAAQQAAAGSVGDRVAAALSAAGVGGQQGGARPYSSQDHDGTFMKNVSMQSDSGQDFARTGFVGQARGCVLSPPHHIPVLPIEGLNSDRPGTAALMVEKDVYDSIRGDCLMIPKGSMITAPYSSDIQPGQESILVAATEMRLPNGKHVPLFGAQGADADGKAGFSGDVNNHFLKIFGTSFLVAILLRKYDGGDTSTTTGPLGVTQVGSTAGQVAATTAQSVLDRYKNIPPTITDEPGQRRFMLKVNRDIYMEPYRDQ</sequence>
<dbReference type="RefSeq" id="WP_229517943.1">
    <property type="nucleotide sequence ID" value="NZ_AP024959.1"/>
</dbReference>
<geneLocation type="plasmid" evidence="8 9">
    <name>pPT365</name>
</geneLocation>
<evidence type="ECO:0008006" key="10">
    <source>
        <dbReference type="Google" id="ProtNLM"/>
    </source>
</evidence>
<evidence type="ECO:0000256" key="5">
    <source>
        <dbReference type="ARBA" id="ARBA00023136"/>
    </source>
</evidence>
<feature type="compositionally biased region" description="Low complexity" evidence="6">
    <location>
        <begin position="90"/>
        <end position="111"/>
    </location>
</feature>
<proteinExistence type="inferred from homology"/>
<keyword evidence="5 7" id="KW-0472">Membrane</keyword>
<dbReference type="InterPro" id="IPR042217">
    <property type="entry name" value="T4SS_VirB10/TrbI"/>
</dbReference>
<comment type="similarity">
    <text evidence="2">Belongs to the TrbI/VirB10 family.</text>
</comment>
<evidence type="ECO:0000256" key="4">
    <source>
        <dbReference type="ARBA" id="ARBA00022989"/>
    </source>
</evidence>
<accession>A0ABM7U330</accession>
<evidence type="ECO:0000256" key="3">
    <source>
        <dbReference type="ARBA" id="ARBA00022692"/>
    </source>
</evidence>
<keyword evidence="3 7" id="KW-0812">Transmembrane</keyword>
<dbReference type="Pfam" id="PF03743">
    <property type="entry name" value="TrbI"/>
    <property type="match status" value="1"/>
</dbReference>
<evidence type="ECO:0000256" key="6">
    <source>
        <dbReference type="SAM" id="MobiDB-lite"/>
    </source>
</evidence>
<evidence type="ECO:0000256" key="2">
    <source>
        <dbReference type="ARBA" id="ARBA00010265"/>
    </source>
</evidence>
<feature type="region of interest" description="Disordered" evidence="6">
    <location>
        <begin position="86"/>
        <end position="113"/>
    </location>
</feature>
<name>A0ABM7U330_9BURK</name>
<evidence type="ECO:0000256" key="1">
    <source>
        <dbReference type="ARBA" id="ARBA00004167"/>
    </source>
</evidence>
<dbReference type="EMBL" id="AP024959">
    <property type="protein sequence ID" value="BCZ85559.1"/>
    <property type="molecule type" value="Genomic_DNA"/>
</dbReference>
<organism evidence="8 9">
    <name type="scientific">Paraburkholderia terrae</name>
    <dbReference type="NCBI Taxonomy" id="311230"/>
    <lineage>
        <taxon>Bacteria</taxon>
        <taxon>Pseudomonadati</taxon>
        <taxon>Pseudomonadota</taxon>
        <taxon>Betaproteobacteria</taxon>
        <taxon>Burkholderiales</taxon>
        <taxon>Burkholderiaceae</taxon>
        <taxon>Paraburkholderia</taxon>
    </lineage>
</organism>
<dbReference type="CDD" id="cd16429">
    <property type="entry name" value="VirB10"/>
    <property type="match status" value="1"/>
</dbReference>
<evidence type="ECO:0000313" key="8">
    <source>
        <dbReference type="EMBL" id="BCZ85559.1"/>
    </source>
</evidence>
<feature type="transmembrane region" description="Helical" evidence="7">
    <location>
        <begin position="24"/>
        <end position="43"/>
    </location>
</feature>